<evidence type="ECO:0000313" key="3">
    <source>
        <dbReference type="Proteomes" id="UP001201980"/>
    </source>
</evidence>
<reference evidence="2" key="1">
    <citation type="submission" date="2022-07" db="EMBL/GenBank/DDBJ databases">
        <title>Draft genome sequence of Zalerion maritima ATCC 34329, a (micro)plastics degrading marine fungus.</title>
        <authorList>
            <person name="Paco A."/>
            <person name="Goncalves M.F.M."/>
            <person name="Rocha-Santos T.A.P."/>
            <person name="Alves A."/>
        </authorList>
    </citation>
    <scope>NUCLEOTIDE SEQUENCE</scope>
    <source>
        <strain evidence="2">ATCC 34329</strain>
    </source>
</reference>
<dbReference type="AlphaFoldDB" id="A0AAD5RH07"/>
<evidence type="ECO:0000256" key="1">
    <source>
        <dbReference type="SAM" id="MobiDB-lite"/>
    </source>
</evidence>
<evidence type="ECO:0008006" key="4">
    <source>
        <dbReference type="Google" id="ProtNLM"/>
    </source>
</evidence>
<gene>
    <name evidence="2" type="ORF">MKZ38_008437</name>
</gene>
<feature type="region of interest" description="Disordered" evidence="1">
    <location>
        <begin position="1"/>
        <end position="24"/>
    </location>
</feature>
<evidence type="ECO:0000313" key="2">
    <source>
        <dbReference type="EMBL" id="KAJ2893588.1"/>
    </source>
</evidence>
<proteinExistence type="predicted"/>
<comment type="caution">
    <text evidence="2">The sequence shown here is derived from an EMBL/GenBank/DDBJ whole genome shotgun (WGS) entry which is preliminary data.</text>
</comment>
<dbReference type="Proteomes" id="UP001201980">
    <property type="component" value="Unassembled WGS sequence"/>
</dbReference>
<name>A0AAD5RH07_9PEZI</name>
<feature type="region of interest" description="Disordered" evidence="1">
    <location>
        <begin position="472"/>
        <end position="496"/>
    </location>
</feature>
<sequence length="496" mass="56347">MDQAASPPADEPAEASQLPSVSDIDPKGDVILDVVFETSKDTLKLARKEAKFSRTPVTENLKPRTRFAYRVQINILRKQSKYFDSLLGNTQFQEARIVTDKLSKLSLANVKPAEADPSELPWVRIEDDDEATRVAGRNRVLADLLRILHGKDIATKPVNMSFVTTLAVLADRFDCAATVSRCLSTKLKFKWPATHQAKTPRTEEGGRLSEAAEGLLRQKVLTAWLLDQPPRMATATRELLIRGSRQWSLFNAPETDDKPIWWDLQDDLENELRSRRECIMNTMSSILRHFLTLYTSRGTQQCKLGYDSSAACDSYQLGEMIRFFTNKNLLHLTDFGPASAYNIPDSCQLNVEEMIATLRQFPGYQIDNHHTNCGLRIRLMPILEYIQTMLSASAVAISSTAWKKERKTTAWSDEVNEFEDDRHDGDDGKQKTFKFTRSVAGDQRLRYEGAMAAEKMARELFTAEDWDWTPDDNVSSSSSFPGEFRPLGFKQDRTRR</sequence>
<keyword evidence="3" id="KW-1185">Reference proteome</keyword>
<protein>
    <recommendedName>
        <fullName evidence="4">Hydroxyproline-rich glyco protein</fullName>
    </recommendedName>
</protein>
<organism evidence="2 3">
    <name type="scientific">Zalerion maritima</name>
    <dbReference type="NCBI Taxonomy" id="339359"/>
    <lineage>
        <taxon>Eukaryota</taxon>
        <taxon>Fungi</taxon>
        <taxon>Dikarya</taxon>
        <taxon>Ascomycota</taxon>
        <taxon>Pezizomycotina</taxon>
        <taxon>Sordariomycetes</taxon>
        <taxon>Lulworthiomycetidae</taxon>
        <taxon>Lulworthiales</taxon>
        <taxon>Lulworthiaceae</taxon>
        <taxon>Zalerion</taxon>
    </lineage>
</organism>
<accession>A0AAD5RH07</accession>
<dbReference type="EMBL" id="JAKWBI020000586">
    <property type="protein sequence ID" value="KAJ2893588.1"/>
    <property type="molecule type" value="Genomic_DNA"/>
</dbReference>